<sequence length="47" mass="5732">MLLLRCFLTSNKSEYNREITRVLFALVRMKSLLYNKMYPSWYQAEPI</sequence>
<dbReference type="EMBL" id="SNYV01000017">
    <property type="protein sequence ID" value="TDQ75219.1"/>
    <property type="molecule type" value="Genomic_DNA"/>
</dbReference>
<dbReference type="AlphaFoldDB" id="A0A4R6WBN8"/>
<evidence type="ECO:0000313" key="2">
    <source>
        <dbReference type="Proteomes" id="UP000295292"/>
    </source>
</evidence>
<keyword evidence="2" id="KW-1185">Reference proteome</keyword>
<dbReference type="Proteomes" id="UP000295292">
    <property type="component" value="Unassembled WGS sequence"/>
</dbReference>
<gene>
    <name evidence="1" type="ORF">CLV99_3819</name>
</gene>
<proteinExistence type="predicted"/>
<reference evidence="1 2" key="1">
    <citation type="submission" date="2019-03" db="EMBL/GenBank/DDBJ databases">
        <title>Genomic Encyclopedia of Archaeal and Bacterial Type Strains, Phase II (KMG-II): from individual species to whole genera.</title>
        <authorList>
            <person name="Goeker M."/>
        </authorList>
    </citation>
    <scope>NUCLEOTIDE SEQUENCE [LARGE SCALE GENOMIC DNA]</scope>
    <source>
        <strain evidence="1 2">DSM 28353</strain>
    </source>
</reference>
<accession>A0A4R6WBN8</accession>
<protein>
    <submittedName>
        <fullName evidence="1">Uncharacterized protein</fullName>
    </submittedName>
</protein>
<organism evidence="1 2">
    <name type="scientific">Sphingobacterium yanglingense</name>
    <dbReference type="NCBI Taxonomy" id="1437280"/>
    <lineage>
        <taxon>Bacteria</taxon>
        <taxon>Pseudomonadati</taxon>
        <taxon>Bacteroidota</taxon>
        <taxon>Sphingobacteriia</taxon>
        <taxon>Sphingobacteriales</taxon>
        <taxon>Sphingobacteriaceae</taxon>
        <taxon>Sphingobacterium</taxon>
    </lineage>
</organism>
<evidence type="ECO:0000313" key="1">
    <source>
        <dbReference type="EMBL" id="TDQ75219.1"/>
    </source>
</evidence>
<comment type="caution">
    <text evidence="1">The sequence shown here is derived from an EMBL/GenBank/DDBJ whole genome shotgun (WGS) entry which is preliminary data.</text>
</comment>
<name>A0A4R6WBN8_9SPHI</name>